<feature type="signal peptide" evidence="1">
    <location>
        <begin position="1"/>
        <end position="20"/>
    </location>
</feature>
<dbReference type="Proteomes" id="UP001139701">
    <property type="component" value="Unassembled WGS sequence"/>
</dbReference>
<sequence length="123" mass="13097">MMLKTAGAVLVAALASQTFAADLNTSTNIRGDLEKNCQGSFTKAKVLTSAEASKFCKCTIDSQAKMTNAEEWEIRSAVNAKKDPRTLAVVQRTEKQMETCAGPSLIKKVQNAAQAASASAKKK</sequence>
<gene>
    <name evidence="2" type="ORF">MKI79_03055</name>
</gene>
<organism evidence="2 3">
    <name type="scientific">Acinetobacter sedimenti</name>
    <dbReference type="NCBI Taxonomy" id="2919922"/>
    <lineage>
        <taxon>Bacteria</taxon>
        <taxon>Pseudomonadati</taxon>
        <taxon>Pseudomonadota</taxon>
        <taxon>Gammaproteobacteria</taxon>
        <taxon>Moraxellales</taxon>
        <taxon>Moraxellaceae</taxon>
        <taxon>Acinetobacter</taxon>
    </lineage>
</organism>
<name>A0A9X2B5M6_9GAMM</name>
<reference evidence="2" key="1">
    <citation type="submission" date="2022-02" db="EMBL/GenBank/DDBJ databases">
        <title>Acinetobacter A3.8 sp. nov., isolated from Sediment (Zhairuo Island).</title>
        <authorList>
            <person name="Zheng K."/>
        </authorList>
    </citation>
    <scope>NUCLEOTIDE SEQUENCE</scope>
    <source>
        <strain evidence="2">A3.8</strain>
    </source>
</reference>
<protein>
    <submittedName>
        <fullName evidence="2">Uncharacterized protein</fullName>
    </submittedName>
</protein>
<comment type="caution">
    <text evidence="2">The sequence shown here is derived from an EMBL/GenBank/DDBJ whole genome shotgun (WGS) entry which is preliminary data.</text>
</comment>
<keyword evidence="3" id="KW-1185">Reference proteome</keyword>
<proteinExistence type="predicted"/>
<keyword evidence="1" id="KW-0732">Signal</keyword>
<dbReference type="EMBL" id="JAKUML010000004">
    <property type="protein sequence ID" value="MCJ8145896.1"/>
    <property type="molecule type" value="Genomic_DNA"/>
</dbReference>
<dbReference type="RefSeq" id="WP_241570601.1">
    <property type="nucleotide sequence ID" value="NZ_JAKUML010000004.1"/>
</dbReference>
<dbReference type="AlphaFoldDB" id="A0A9X2B5M6"/>
<feature type="chain" id="PRO_5040748724" evidence="1">
    <location>
        <begin position="21"/>
        <end position="123"/>
    </location>
</feature>
<evidence type="ECO:0000313" key="2">
    <source>
        <dbReference type="EMBL" id="MCJ8145896.1"/>
    </source>
</evidence>
<evidence type="ECO:0000313" key="3">
    <source>
        <dbReference type="Proteomes" id="UP001139701"/>
    </source>
</evidence>
<evidence type="ECO:0000256" key="1">
    <source>
        <dbReference type="SAM" id="SignalP"/>
    </source>
</evidence>
<accession>A0A9X2B5M6</accession>